<protein>
    <submittedName>
        <fullName evidence="3">Uncharacterized protein</fullName>
    </submittedName>
</protein>
<dbReference type="PANTHER" id="PTHR16305:SF35">
    <property type="entry name" value="TRANSCRIPTIONAL ACTIVATOR DOMAIN"/>
    <property type="match status" value="1"/>
</dbReference>
<dbReference type="SUPFAM" id="SSF46894">
    <property type="entry name" value="C-terminal effector domain of the bipartite response regulators"/>
    <property type="match status" value="1"/>
</dbReference>
<dbReference type="Pfam" id="PF13191">
    <property type="entry name" value="AAA_16"/>
    <property type="match status" value="1"/>
</dbReference>
<dbReference type="CDD" id="cd06170">
    <property type="entry name" value="LuxR_C_like"/>
    <property type="match status" value="1"/>
</dbReference>
<dbReference type="Pfam" id="PF00196">
    <property type="entry name" value="GerE"/>
    <property type="match status" value="1"/>
</dbReference>
<dbReference type="GO" id="GO:0006355">
    <property type="term" value="P:regulation of DNA-templated transcription"/>
    <property type="evidence" value="ECO:0007669"/>
    <property type="project" value="InterPro"/>
</dbReference>
<gene>
    <name evidence="3" type="ORF">Spa2297_32685</name>
</gene>
<dbReference type="EMBL" id="CP015867">
    <property type="protein sequence ID" value="ANJ11876.1"/>
    <property type="molecule type" value="Genomic_DNA"/>
</dbReference>
<dbReference type="SMART" id="SM00421">
    <property type="entry name" value="HTH_LUXR"/>
    <property type="match status" value="1"/>
</dbReference>
<dbReference type="SUPFAM" id="SSF52540">
    <property type="entry name" value="P-loop containing nucleoside triphosphate hydrolases"/>
    <property type="match status" value="1"/>
</dbReference>
<dbReference type="PROSITE" id="PS00622">
    <property type="entry name" value="HTH_LUXR_1"/>
    <property type="match status" value="1"/>
</dbReference>
<dbReference type="AlphaFoldDB" id="A0A191VA17"/>
<dbReference type="KEGG" id="spav:Spa2297_32685"/>
<dbReference type="PRINTS" id="PR00038">
    <property type="entry name" value="HTHLUXR"/>
</dbReference>
<accession>A0A191VA17</accession>
<dbReference type="PANTHER" id="PTHR16305">
    <property type="entry name" value="TESTICULAR SOLUBLE ADENYLYL CYCLASE"/>
    <property type="match status" value="1"/>
</dbReference>
<dbReference type="GO" id="GO:0005524">
    <property type="term" value="F:ATP binding"/>
    <property type="evidence" value="ECO:0007669"/>
    <property type="project" value="UniProtKB-KW"/>
</dbReference>
<keyword evidence="1" id="KW-0547">Nucleotide-binding</keyword>
<dbReference type="RefSeq" id="WP_064732203.1">
    <property type="nucleotide sequence ID" value="NZ_BMRX01000017.1"/>
</dbReference>
<evidence type="ECO:0000256" key="2">
    <source>
        <dbReference type="ARBA" id="ARBA00022840"/>
    </source>
</evidence>
<dbReference type="PROSITE" id="PS50043">
    <property type="entry name" value="HTH_LUXR_2"/>
    <property type="match status" value="1"/>
</dbReference>
<organism evidence="3 4">
    <name type="scientific">Streptomyces parvulus</name>
    <dbReference type="NCBI Taxonomy" id="146923"/>
    <lineage>
        <taxon>Bacteria</taxon>
        <taxon>Bacillati</taxon>
        <taxon>Actinomycetota</taxon>
        <taxon>Actinomycetes</taxon>
        <taxon>Kitasatosporales</taxon>
        <taxon>Streptomycetaceae</taxon>
        <taxon>Streptomyces</taxon>
    </lineage>
</organism>
<dbReference type="GeneID" id="91310197"/>
<keyword evidence="2" id="KW-0067">ATP-binding</keyword>
<keyword evidence="3" id="KW-0614">Plasmid</keyword>
<dbReference type="Gene3D" id="3.40.50.300">
    <property type="entry name" value="P-loop containing nucleotide triphosphate hydrolases"/>
    <property type="match status" value="1"/>
</dbReference>
<evidence type="ECO:0000256" key="1">
    <source>
        <dbReference type="ARBA" id="ARBA00022741"/>
    </source>
</evidence>
<evidence type="ECO:0000313" key="4">
    <source>
        <dbReference type="Proteomes" id="UP000078468"/>
    </source>
</evidence>
<sequence>MGTGEGLIGRQEPLRLLEGLLADARQGRGSAAALTGSPGTGKSAVLRALAASAAGAGATVLGACATEAESDLPLGVVGQLLSGAAGPGTASGGSGAGARPEALYEALRALGGRRPLVVTVDDVHHTDEQSARCLLYLCGRLAATGVLLVLAGRPQTAPSLPLAEVLGHPRCVPLPLRTLSEDEAADFLRAAPAAMDAAAARRLAPDWHRFTGGNPRLLHGLLADHRDCGPVRPARPIAGTAFRRAVADCLRGAEDPVRSAAQALAVLADQVTLTLLARFLGVPERAVVPRLAALEATGLLDAGRLRHRGVSAAVLESLTAEESARLHARAAGVLHDHGAEPSAVAAHLVAAEAARTTDGATGDTPVWAVPVLAEAARHAMPAGQARRAAEFLRTAHRLPDGGQRPDGMLATLARAEWESDPASVIRHLSALERDLAARAPDDPWWTEGAAQLLWHGRYETVARGAADAGDGPRAREVRTALGHLYPGAGRDGTAPEPDAVERVLVSVVHALAPPPSVPALLVALSYAGETERAARWRELTDGAEPAEATVARQAVAAAVAAVLHVRTGSHGTGAAHAARALALMTPAAWGVAVGMPLAAGVRAATALRAHDEAARLLRVPVPDALFRTRPGLHYLLARGGHLLAAGRARSALADFHACRDLLAEWGERTRGGLDWRTPADEALRRLGHTPDGDPVAVLTRAERRVAMLAAAGCTNRAIAARLYVTTSTVEQHLTHVYRKLRVRSRGDLVRLVGTRPAGPGDLRPEPV</sequence>
<dbReference type="InterPro" id="IPR000792">
    <property type="entry name" value="Tscrpt_reg_LuxR_C"/>
</dbReference>
<dbReference type="Gene3D" id="1.10.10.10">
    <property type="entry name" value="Winged helix-like DNA-binding domain superfamily/Winged helix DNA-binding domain"/>
    <property type="match status" value="1"/>
</dbReference>
<dbReference type="InterPro" id="IPR041664">
    <property type="entry name" value="AAA_16"/>
</dbReference>
<geneLocation type="plasmid" evidence="4">
    <name>pspa1</name>
</geneLocation>
<dbReference type="InterPro" id="IPR036388">
    <property type="entry name" value="WH-like_DNA-bd_sf"/>
</dbReference>
<dbReference type="Proteomes" id="UP000078468">
    <property type="component" value="Plasmid pspa1"/>
</dbReference>
<dbReference type="InterPro" id="IPR016032">
    <property type="entry name" value="Sig_transdc_resp-reg_C-effctor"/>
</dbReference>
<dbReference type="GO" id="GO:0003677">
    <property type="term" value="F:DNA binding"/>
    <property type="evidence" value="ECO:0007669"/>
    <property type="project" value="InterPro"/>
</dbReference>
<evidence type="ECO:0000313" key="3">
    <source>
        <dbReference type="EMBL" id="ANJ11876.1"/>
    </source>
</evidence>
<proteinExistence type="predicted"/>
<reference evidence="3 4" key="1">
    <citation type="submission" date="2016-05" db="EMBL/GenBank/DDBJ databases">
        <title>Non-Contiguous Finished Genome Sequence of Streptomyces parvulus 2297 Integrated Site-Specifically with Actinophage R4.</title>
        <authorList>
            <person name="Nishizawa T."/>
            <person name="Miura T."/>
            <person name="Harada C."/>
            <person name="Guo Y."/>
            <person name="Narisawa K."/>
            <person name="Ohta H."/>
            <person name="Takahashi H."/>
            <person name="Shirai M."/>
        </authorList>
    </citation>
    <scope>NUCLEOTIDE SEQUENCE [LARGE SCALE GENOMIC DNA]</scope>
    <source>
        <strain evidence="3 4">2297</strain>
        <plasmid evidence="4">pspa1</plasmid>
    </source>
</reference>
<dbReference type="GO" id="GO:0005737">
    <property type="term" value="C:cytoplasm"/>
    <property type="evidence" value="ECO:0007669"/>
    <property type="project" value="TreeGrafter"/>
</dbReference>
<dbReference type="GO" id="GO:0004016">
    <property type="term" value="F:adenylate cyclase activity"/>
    <property type="evidence" value="ECO:0007669"/>
    <property type="project" value="TreeGrafter"/>
</dbReference>
<dbReference type="InterPro" id="IPR027417">
    <property type="entry name" value="P-loop_NTPase"/>
</dbReference>
<name>A0A191VA17_9ACTN</name>